<accession>A0ACB9KQB4</accession>
<gene>
    <name evidence="1" type="ORF">L6164_032917</name>
</gene>
<proteinExistence type="predicted"/>
<dbReference type="Proteomes" id="UP000828941">
    <property type="component" value="Chromosome 13"/>
</dbReference>
<sequence>MQSSHAQLNRAPTMQENGLLKRQLKCFHCEREGHLIDRCFYLHGFLVGHKLHGKNVKPKGKRPAAHNIQANIVEPPKRPTTGGATFTVKEYNQLIALLHKGNGNDQSFAHVTERGYEEDDWPGQAI</sequence>
<protein>
    <submittedName>
        <fullName evidence="1">Uncharacterized protein</fullName>
    </submittedName>
</protein>
<organism evidence="1 2">
    <name type="scientific">Bauhinia variegata</name>
    <name type="common">Purple orchid tree</name>
    <name type="synonym">Phanera variegata</name>
    <dbReference type="NCBI Taxonomy" id="167791"/>
    <lineage>
        <taxon>Eukaryota</taxon>
        <taxon>Viridiplantae</taxon>
        <taxon>Streptophyta</taxon>
        <taxon>Embryophyta</taxon>
        <taxon>Tracheophyta</taxon>
        <taxon>Spermatophyta</taxon>
        <taxon>Magnoliopsida</taxon>
        <taxon>eudicotyledons</taxon>
        <taxon>Gunneridae</taxon>
        <taxon>Pentapetalae</taxon>
        <taxon>rosids</taxon>
        <taxon>fabids</taxon>
        <taxon>Fabales</taxon>
        <taxon>Fabaceae</taxon>
        <taxon>Cercidoideae</taxon>
        <taxon>Cercideae</taxon>
        <taxon>Bauhiniinae</taxon>
        <taxon>Bauhinia</taxon>
    </lineage>
</organism>
<comment type="caution">
    <text evidence="1">The sequence shown here is derived from an EMBL/GenBank/DDBJ whole genome shotgun (WGS) entry which is preliminary data.</text>
</comment>
<reference evidence="1 2" key="1">
    <citation type="journal article" date="2022" name="DNA Res.">
        <title>Chromosomal-level genome assembly of the orchid tree Bauhinia variegata (Leguminosae; Cercidoideae) supports the allotetraploid origin hypothesis of Bauhinia.</title>
        <authorList>
            <person name="Zhong Y."/>
            <person name="Chen Y."/>
            <person name="Zheng D."/>
            <person name="Pang J."/>
            <person name="Liu Y."/>
            <person name="Luo S."/>
            <person name="Meng S."/>
            <person name="Qian L."/>
            <person name="Wei D."/>
            <person name="Dai S."/>
            <person name="Zhou R."/>
        </authorList>
    </citation>
    <scope>NUCLEOTIDE SEQUENCE [LARGE SCALE GENOMIC DNA]</scope>
    <source>
        <strain evidence="1">BV-YZ2020</strain>
    </source>
</reference>
<evidence type="ECO:0000313" key="1">
    <source>
        <dbReference type="EMBL" id="KAI4299457.1"/>
    </source>
</evidence>
<evidence type="ECO:0000313" key="2">
    <source>
        <dbReference type="Proteomes" id="UP000828941"/>
    </source>
</evidence>
<name>A0ACB9KQB4_BAUVA</name>
<keyword evidence="2" id="KW-1185">Reference proteome</keyword>
<dbReference type="EMBL" id="CM039438">
    <property type="protein sequence ID" value="KAI4299457.1"/>
    <property type="molecule type" value="Genomic_DNA"/>
</dbReference>